<dbReference type="InterPro" id="IPR001279">
    <property type="entry name" value="Metallo-B-lactamas"/>
</dbReference>
<evidence type="ECO:0000313" key="3">
    <source>
        <dbReference type="Proteomes" id="UP001149411"/>
    </source>
</evidence>
<dbReference type="InterPro" id="IPR050855">
    <property type="entry name" value="NDM-1-like"/>
</dbReference>
<sequence length="179" mass="19349">MNVETIRDDGFASNVYRVGDSLVDAGNDASRLPPAEYTDAVYLTHAHADHADALRDYDVPVYVHPCEADAEPLSGSDIHEVNEGDEVVLGGTGFHVLHTPGHSPGSVCYWSPDERILFSGDLVFDNGAPGRADTPDGDAEALRVSLERLGSLRAERAYPGHREPFGEVREKVRVAVNLA</sequence>
<comment type="caution">
    <text evidence="2">The sequence shown here is derived from an EMBL/GenBank/DDBJ whole genome shotgun (WGS) entry which is preliminary data.</text>
</comment>
<dbReference type="Gene3D" id="3.60.15.10">
    <property type="entry name" value="Ribonuclease Z/Hydroxyacylglutathione hydrolase-like"/>
    <property type="match status" value="1"/>
</dbReference>
<dbReference type="AlphaFoldDB" id="A0A9Q4C4H0"/>
<keyword evidence="3" id="KW-1185">Reference proteome</keyword>
<gene>
    <name evidence="2" type="ORF">EGH25_06330</name>
</gene>
<proteinExistence type="predicted"/>
<evidence type="ECO:0000259" key="1">
    <source>
        <dbReference type="SMART" id="SM00849"/>
    </source>
</evidence>
<dbReference type="InterPro" id="IPR036866">
    <property type="entry name" value="RibonucZ/Hydroxyglut_hydro"/>
</dbReference>
<dbReference type="EMBL" id="RKLV01000005">
    <property type="protein sequence ID" value="MCX2818966.1"/>
    <property type="molecule type" value="Genomic_DNA"/>
</dbReference>
<name>A0A9Q4C4H0_9EURY</name>
<organism evidence="2 3">
    <name type="scientific">Halorutilus salinus</name>
    <dbReference type="NCBI Taxonomy" id="2487751"/>
    <lineage>
        <taxon>Archaea</taxon>
        <taxon>Methanobacteriati</taxon>
        <taxon>Methanobacteriota</taxon>
        <taxon>Stenosarchaea group</taxon>
        <taxon>Halobacteria</taxon>
        <taxon>Halorutilales</taxon>
        <taxon>Halorutilaceae</taxon>
        <taxon>Halorutilus</taxon>
    </lineage>
</organism>
<dbReference type="SMART" id="SM00849">
    <property type="entry name" value="Lactamase_B"/>
    <property type="match status" value="1"/>
</dbReference>
<dbReference type="CDD" id="cd06262">
    <property type="entry name" value="metallo-hydrolase-like_MBL-fold"/>
    <property type="match status" value="1"/>
</dbReference>
<dbReference type="PANTHER" id="PTHR42951:SF4">
    <property type="entry name" value="ACYL-COENZYME A THIOESTERASE MBLAC2"/>
    <property type="match status" value="1"/>
</dbReference>
<feature type="domain" description="Metallo-beta-lactamase" evidence="1">
    <location>
        <begin position="12"/>
        <end position="161"/>
    </location>
</feature>
<reference evidence="2" key="1">
    <citation type="submission" date="2022-09" db="EMBL/GenBank/DDBJ databases">
        <title>Haloadaptaus new haloarchaeum isolated from saline soil.</title>
        <authorList>
            <person name="Duran-Viseras A."/>
            <person name="Sanchez-Porro C."/>
            <person name="Ventosa A."/>
        </authorList>
    </citation>
    <scope>NUCLEOTIDE SEQUENCE</scope>
    <source>
        <strain evidence="2">F3-133</strain>
    </source>
</reference>
<dbReference type="RefSeq" id="WP_266086812.1">
    <property type="nucleotide sequence ID" value="NZ_RKLV01000005.1"/>
</dbReference>
<evidence type="ECO:0000313" key="2">
    <source>
        <dbReference type="EMBL" id="MCX2818966.1"/>
    </source>
</evidence>
<dbReference type="SUPFAM" id="SSF56281">
    <property type="entry name" value="Metallo-hydrolase/oxidoreductase"/>
    <property type="match status" value="1"/>
</dbReference>
<dbReference type="Pfam" id="PF00753">
    <property type="entry name" value="Lactamase_B"/>
    <property type="match status" value="1"/>
</dbReference>
<dbReference type="PANTHER" id="PTHR42951">
    <property type="entry name" value="METALLO-BETA-LACTAMASE DOMAIN-CONTAINING"/>
    <property type="match status" value="1"/>
</dbReference>
<protein>
    <submittedName>
        <fullName evidence="2">MBL fold metallo-hydrolase</fullName>
    </submittedName>
</protein>
<accession>A0A9Q4C4H0</accession>
<dbReference type="Proteomes" id="UP001149411">
    <property type="component" value="Unassembled WGS sequence"/>
</dbReference>